<keyword evidence="3" id="KW-1185">Reference proteome</keyword>
<evidence type="ECO:0000313" key="3">
    <source>
        <dbReference type="Proteomes" id="UP001153737"/>
    </source>
</evidence>
<feature type="domain" description="DUF4780" evidence="1">
    <location>
        <begin position="19"/>
        <end position="185"/>
    </location>
</feature>
<gene>
    <name evidence="2" type="ORF">PHAECO_LOCUS6297</name>
</gene>
<dbReference type="Pfam" id="PF16012">
    <property type="entry name" value="DUF4780"/>
    <property type="match status" value="1"/>
</dbReference>
<reference evidence="2" key="2">
    <citation type="submission" date="2022-10" db="EMBL/GenBank/DDBJ databases">
        <authorList>
            <consortium name="ENA_rothamsted_submissions"/>
            <consortium name="culmorum"/>
            <person name="King R."/>
        </authorList>
    </citation>
    <scope>NUCLEOTIDE SEQUENCE</scope>
</reference>
<organism evidence="2 3">
    <name type="scientific">Phaedon cochleariae</name>
    <name type="common">Mustard beetle</name>
    <dbReference type="NCBI Taxonomy" id="80249"/>
    <lineage>
        <taxon>Eukaryota</taxon>
        <taxon>Metazoa</taxon>
        <taxon>Ecdysozoa</taxon>
        <taxon>Arthropoda</taxon>
        <taxon>Hexapoda</taxon>
        <taxon>Insecta</taxon>
        <taxon>Pterygota</taxon>
        <taxon>Neoptera</taxon>
        <taxon>Endopterygota</taxon>
        <taxon>Coleoptera</taxon>
        <taxon>Polyphaga</taxon>
        <taxon>Cucujiformia</taxon>
        <taxon>Chrysomeloidea</taxon>
        <taxon>Chrysomelidae</taxon>
        <taxon>Chrysomelinae</taxon>
        <taxon>Chrysomelini</taxon>
        <taxon>Phaedon</taxon>
    </lineage>
</organism>
<protein>
    <recommendedName>
        <fullName evidence="1">DUF4780 domain-containing protein</fullName>
    </recommendedName>
</protein>
<reference evidence="2" key="1">
    <citation type="submission" date="2022-01" db="EMBL/GenBank/DDBJ databases">
        <authorList>
            <person name="King R."/>
        </authorList>
    </citation>
    <scope>NUCLEOTIDE SEQUENCE</scope>
</reference>
<name>A0A9N9X2N9_PHACE</name>
<evidence type="ECO:0000313" key="2">
    <source>
        <dbReference type="EMBL" id="CAG9818808.1"/>
    </source>
</evidence>
<accession>A0A9N9X2N9</accession>
<sequence length="217" mass="24073">MRDTATAKQTGQTTSYAEAVSSIKIAVLSKNYPEETLSAEQLTALEDAIVQEMILGAECKLQFGGIHFRPSMLVVDCVNQETADWMRAKAPSLSTWEGSELMVCLGDDIPRAHTITVFFPRSTDLEPEKLLTLVSTQNRGLQTQLWRTLGSKKEGNGQLLNLGMDDESCEAIRNMGYTIFYSVCRMSIKENPNAVELKLNIPIMLCVSTIPQFPAMM</sequence>
<dbReference type="AlphaFoldDB" id="A0A9N9X2N9"/>
<evidence type="ECO:0000259" key="1">
    <source>
        <dbReference type="Pfam" id="PF16012"/>
    </source>
</evidence>
<dbReference type="EMBL" id="OU896708">
    <property type="protein sequence ID" value="CAG9818808.1"/>
    <property type="molecule type" value="Genomic_DNA"/>
</dbReference>
<dbReference type="Proteomes" id="UP001153737">
    <property type="component" value="Chromosome 2"/>
</dbReference>
<dbReference type="InterPro" id="IPR031961">
    <property type="entry name" value="DUF4780"/>
</dbReference>
<dbReference type="OrthoDB" id="6767813at2759"/>
<proteinExistence type="predicted"/>